<dbReference type="AlphaFoldDB" id="A0A0C9ZYG8"/>
<sequence>MAAPNILPPSITNFLSDVVAISPDSVDASVVSQTLAQTSSQTGQISDILFHVDRFYDPLHRVSGNLLIRLLANTGTLPAQIPWPQFPYRISRSHSQQLATLTGSSKVIIGSLKYNRHQHEPVRPTIECPAC</sequence>
<name>A0A0C9ZYG8_9AGAM</name>
<gene>
    <name evidence="1" type="ORF">CY34DRAFT_17699</name>
</gene>
<proteinExistence type="predicted"/>
<dbReference type="HOGENOM" id="CLU_1928997_0_0_1"/>
<evidence type="ECO:0000313" key="2">
    <source>
        <dbReference type="Proteomes" id="UP000054485"/>
    </source>
</evidence>
<accession>A0A0C9ZYG8</accession>
<keyword evidence="2" id="KW-1185">Reference proteome</keyword>
<protein>
    <submittedName>
        <fullName evidence="1">Unplaced genomic scaffold CY34scaffold_617, whole genome shotgun sequence</fullName>
    </submittedName>
</protein>
<dbReference type="InParanoid" id="A0A0C9ZYG8"/>
<dbReference type="EMBL" id="KN835748">
    <property type="protein sequence ID" value="KIK34481.1"/>
    <property type="molecule type" value="Genomic_DNA"/>
</dbReference>
<dbReference type="Proteomes" id="UP000054485">
    <property type="component" value="Unassembled WGS sequence"/>
</dbReference>
<organism evidence="1 2">
    <name type="scientific">Suillus luteus UH-Slu-Lm8-n1</name>
    <dbReference type="NCBI Taxonomy" id="930992"/>
    <lineage>
        <taxon>Eukaryota</taxon>
        <taxon>Fungi</taxon>
        <taxon>Dikarya</taxon>
        <taxon>Basidiomycota</taxon>
        <taxon>Agaricomycotina</taxon>
        <taxon>Agaricomycetes</taxon>
        <taxon>Agaricomycetidae</taxon>
        <taxon>Boletales</taxon>
        <taxon>Suillineae</taxon>
        <taxon>Suillaceae</taxon>
        <taxon>Suillus</taxon>
    </lineage>
</organism>
<reference evidence="1 2" key="1">
    <citation type="submission" date="2014-04" db="EMBL/GenBank/DDBJ databases">
        <authorList>
            <consortium name="DOE Joint Genome Institute"/>
            <person name="Kuo A."/>
            <person name="Ruytinx J."/>
            <person name="Rineau F."/>
            <person name="Colpaert J."/>
            <person name="Kohler A."/>
            <person name="Nagy L.G."/>
            <person name="Floudas D."/>
            <person name="Copeland A."/>
            <person name="Barry K.W."/>
            <person name="Cichocki N."/>
            <person name="Veneault-Fourrey C."/>
            <person name="LaButti K."/>
            <person name="Lindquist E.A."/>
            <person name="Lipzen A."/>
            <person name="Lundell T."/>
            <person name="Morin E."/>
            <person name="Murat C."/>
            <person name="Sun H."/>
            <person name="Tunlid A."/>
            <person name="Henrissat B."/>
            <person name="Grigoriev I.V."/>
            <person name="Hibbett D.S."/>
            <person name="Martin F."/>
            <person name="Nordberg H.P."/>
            <person name="Cantor M.N."/>
            <person name="Hua S.X."/>
        </authorList>
    </citation>
    <scope>NUCLEOTIDE SEQUENCE [LARGE SCALE GENOMIC DNA]</scope>
    <source>
        <strain evidence="1 2">UH-Slu-Lm8-n1</strain>
    </source>
</reference>
<reference evidence="2" key="2">
    <citation type="submission" date="2015-01" db="EMBL/GenBank/DDBJ databases">
        <title>Evolutionary Origins and Diversification of the Mycorrhizal Mutualists.</title>
        <authorList>
            <consortium name="DOE Joint Genome Institute"/>
            <consortium name="Mycorrhizal Genomics Consortium"/>
            <person name="Kohler A."/>
            <person name="Kuo A."/>
            <person name="Nagy L.G."/>
            <person name="Floudas D."/>
            <person name="Copeland A."/>
            <person name="Barry K.W."/>
            <person name="Cichocki N."/>
            <person name="Veneault-Fourrey C."/>
            <person name="LaButti K."/>
            <person name="Lindquist E.A."/>
            <person name="Lipzen A."/>
            <person name="Lundell T."/>
            <person name="Morin E."/>
            <person name="Murat C."/>
            <person name="Riley R."/>
            <person name="Ohm R."/>
            <person name="Sun H."/>
            <person name="Tunlid A."/>
            <person name="Henrissat B."/>
            <person name="Grigoriev I.V."/>
            <person name="Hibbett D.S."/>
            <person name="Martin F."/>
        </authorList>
    </citation>
    <scope>NUCLEOTIDE SEQUENCE [LARGE SCALE GENOMIC DNA]</scope>
    <source>
        <strain evidence="2">UH-Slu-Lm8-n1</strain>
    </source>
</reference>
<evidence type="ECO:0000313" key="1">
    <source>
        <dbReference type="EMBL" id="KIK34481.1"/>
    </source>
</evidence>